<accession>A0A0F9FLV2</accession>
<comment type="caution">
    <text evidence="1">The sequence shown here is derived from an EMBL/GenBank/DDBJ whole genome shotgun (WGS) entry which is preliminary data.</text>
</comment>
<name>A0A0F9FLV2_9ZZZZ</name>
<protein>
    <submittedName>
        <fullName evidence="1">Uncharacterized protein</fullName>
    </submittedName>
</protein>
<proteinExistence type="predicted"/>
<dbReference type="EMBL" id="LAZR01032031">
    <property type="protein sequence ID" value="KKL52047.1"/>
    <property type="molecule type" value="Genomic_DNA"/>
</dbReference>
<dbReference type="AlphaFoldDB" id="A0A0F9FLV2"/>
<organism evidence="1">
    <name type="scientific">marine sediment metagenome</name>
    <dbReference type="NCBI Taxonomy" id="412755"/>
    <lineage>
        <taxon>unclassified sequences</taxon>
        <taxon>metagenomes</taxon>
        <taxon>ecological metagenomes</taxon>
    </lineage>
</organism>
<sequence>MWMLRLKTGLEITEKELSYWDNVPADVEITALALALHRHGGQSPFIVEITGYEEVCCATMAQAGMGGSGQTVGRGIFCVRNNSVNELRISNNGISLRTYPREKLELRPSCLRKMVG</sequence>
<gene>
    <name evidence="1" type="ORF">LCGC14_2289380</name>
</gene>
<evidence type="ECO:0000313" key="1">
    <source>
        <dbReference type="EMBL" id="KKL52047.1"/>
    </source>
</evidence>
<reference evidence="1" key="1">
    <citation type="journal article" date="2015" name="Nature">
        <title>Complex archaea that bridge the gap between prokaryotes and eukaryotes.</title>
        <authorList>
            <person name="Spang A."/>
            <person name="Saw J.H."/>
            <person name="Jorgensen S.L."/>
            <person name="Zaremba-Niedzwiedzka K."/>
            <person name="Martijn J."/>
            <person name="Lind A.E."/>
            <person name="van Eijk R."/>
            <person name="Schleper C."/>
            <person name="Guy L."/>
            <person name="Ettema T.J."/>
        </authorList>
    </citation>
    <scope>NUCLEOTIDE SEQUENCE</scope>
</reference>